<feature type="transmembrane region" description="Helical" evidence="5">
    <location>
        <begin position="93"/>
        <end position="109"/>
    </location>
</feature>
<keyword evidence="3 5" id="KW-1133">Transmembrane helix</keyword>
<evidence type="ECO:0000313" key="6">
    <source>
        <dbReference type="EMBL" id="AIT09307.1"/>
    </source>
</evidence>
<dbReference type="InterPro" id="IPR006603">
    <property type="entry name" value="PQ-loop_rpt"/>
</dbReference>
<dbReference type="AlphaFoldDB" id="A0A097EP14"/>
<evidence type="ECO:0000256" key="2">
    <source>
        <dbReference type="ARBA" id="ARBA00022692"/>
    </source>
</evidence>
<evidence type="ECO:0000256" key="4">
    <source>
        <dbReference type="ARBA" id="ARBA00023136"/>
    </source>
</evidence>
<organism evidence="6 7">
    <name type="scientific">Candidatus Francisella endociliophora</name>
    <dbReference type="NCBI Taxonomy" id="653937"/>
    <lineage>
        <taxon>Bacteria</taxon>
        <taxon>Pseudomonadati</taxon>
        <taxon>Pseudomonadota</taxon>
        <taxon>Gammaproteobacteria</taxon>
        <taxon>Thiotrichales</taxon>
        <taxon>Francisellaceae</taxon>
        <taxon>Francisella</taxon>
    </lineage>
</organism>
<dbReference type="OrthoDB" id="5605327at2"/>
<feature type="transmembrane region" description="Helical" evidence="5">
    <location>
        <begin position="115"/>
        <end position="133"/>
    </location>
</feature>
<name>A0A097EP14_9GAMM</name>
<reference evidence="6 7" key="1">
    <citation type="submission" date="2014-10" db="EMBL/GenBank/DDBJ databases">
        <title>Whole genome sequence of Francisella endociliophora strain FSC1006, isolated from a laboratory culture of the marine ciliate Euplotes raikovi.</title>
        <authorList>
            <person name="Granberg M."/>
            <person name="Backman S."/>
            <person name="Lundmark E."/>
            <person name="Nilsson E."/>
            <person name="Karlsson E."/>
            <person name="Thelaus J."/>
            <person name="Ohrman C."/>
            <person name="Larkeryd A."/>
            <person name="Stenberg P."/>
        </authorList>
    </citation>
    <scope>NUCLEOTIDE SEQUENCE [LARGE SCALE GENOMIC DNA]</scope>
    <source>
        <strain evidence="6 7">FSC1006</strain>
    </source>
</reference>
<dbReference type="GO" id="GO:0016020">
    <property type="term" value="C:membrane"/>
    <property type="evidence" value="ECO:0007669"/>
    <property type="project" value="UniProtKB-SubCell"/>
</dbReference>
<dbReference type="STRING" id="1547445.LO80_04540"/>
<dbReference type="Proteomes" id="UP000029672">
    <property type="component" value="Chromosome"/>
</dbReference>
<dbReference type="Pfam" id="PF04193">
    <property type="entry name" value="PQ-loop"/>
    <property type="match status" value="2"/>
</dbReference>
<evidence type="ECO:0000256" key="3">
    <source>
        <dbReference type="ARBA" id="ARBA00022989"/>
    </source>
</evidence>
<feature type="transmembrane region" description="Helical" evidence="5">
    <location>
        <begin position="37"/>
        <end position="57"/>
    </location>
</feature>
<feature type="transmembrane region" description="Helical" evidence="5">
    <location>
        <begin position="63"/>
        <end position="81"/>
    </location>
</feature>
<dbReference type="KEGG" id="frf:LO80_04540"/>
<gene>
    <name evidence="6" type="ORF">LO80_04540</name>
</gene>
<evidence type="ECO:0008006" key="8">
    <source>
        <dbReference type="Google" id="ProtNLM"/>
    </source>
</evidence>
<sequence length="203" mass="23649">MQTLGKITLNISFLIYLIQFVPQIIHNFREKHALNNISLLTQFGMLIVVLCNLIQAIGFNLNWQYLTIVVVYLIGITIQQIQISFNNKHQSKNLNIIFVMLFFITILAISSKSYFIFEAAGTISLIVHFLYWLPQIYKNYKQQIFVGYGDLFIIFAWLGVICDLCSSFLLNWPIIVKTNIIAMFVIISILALQKLYYHKNSRR</sequence>
<dbReference type="Gene3D" id="1.20.1280.290">
    <property type="match status" value="2"/>
</dbReference>
<protein>
    <recommendedName>
        <fullName evidence="8">PQ loop repeat family protein</fullName>
    </recommendedName>
</protein>
<feature type="transmembrane region" description="Helical" evidence="5">
    <location>
        <begin position="175"/>
        <end position="197"/>
    </location>
</feature>
<evidence type="ECO:0000256" key="1">
    <source>
        <dbReference type="ARBA" id="ARBA00004141"/>
    </source>
</evidence>
<keyword evidence="4 5" id="KW-0472">Membrane</keyword>
<dbReference type="EMBL" id="CP009574">
    <property type="protein sequence ID" value="AIT09307.1"/>
    <property type="molecule type" value="Genomic_DNA"/>
</dbReference>
<keyword evidence="2 5" id="KW-0812">Transmembrane</keyword>
<accession>A0A097EP14</accession>
<evidence type="ECO:0000256" key="5">
    <source>
        <dbReference type="SAM" id="Phobius"/>
    </source>
</evidence>
<dbReference type="HOGENOM" id="CLU_115787_0_0_6"/>
<dbReference type="RefSeq" id="WP_040008951.1">
    <property type="nucleotide sequence ID" value="NZ_CP009574.1"/>
</dbReference>
<feature type="transmembrane region" description="Helical" evidence="5">
    <location>
        <begin position="145"/>
        <end position="169"/>
    </location>
</feature>
<comment type="subcellular location">
    <subcellularLocation>
        <location evidence="1">Membrane</location>
        <topology evidence="1">Multi-pass membrane protein</topology>
    </subcellularLocation>
</comment>
<evidence type="ECO:0000313" key="7">
    <source>
        <dbReference type="Proteomes" id="UP000029672"/>
    </source>
</evidence>
<keyword evidence="7" id="KW-1185">Reference proteome</keyword>
<proteinExistence type="predicted"/>